<protein>
    <submittedName>
        <fullName evidence="1">Uncharacterized protein</fullName>
    </submittedName>
</protein>
<dbReference type="EMBL" id="CP163443">
    <property type="protein sequence ID" value="XDQ56086.1"/>
    <property type="molecule type" value="Genomic_DNA"/>
</dbReference>
<proteinExistence type="predicted"/>
<organism evidence="1">
    <name type="scientific">Streptomyces sp. R41</name>
    <dbReference type="NCBI Taxonomy" id="3238632"/>
    <lineage>
        <taxon>Bacteria</taxon>
        <taxon>Bacillati</taxon>
        <taxon>Actinomycetota</taxon>
        <taxon>Actinomycetes</taxon>
        <taxon>Kitasatosporales</taxon>
        <taxon>Streptomycetaceae</taxon>
        <taxon>Streptomyces</taxon>
    </lineage>
</organism>
<dbReference type="AlphaFoldDB" id="A0AB39RNJ5"/>
<dbReference type="RefSeq" id="WP_369249197.1">
    <property type="nucleotide sequence ID" value="NZ_CP163443.1"/>
</dbReference>
<accession>A0AB39RNJ5</accession>
<evidence type="ECO:0000313" key="1">
    <source>
        <dbReference type="EMBL" id="XDQ56086.1"/>
    </source>
</evidence>
<gene>
    <name evidence="1" type="ORF">AB5J53_32665</name>
</gene>
<sequence length="207" mass="22258">MASKALSFHYVGDSGVDETMNQILELTNNYPASVVPELSFQALDKHDHVLRQVKVSTVYGSDRGELVAPYGASNDILRFSGPGKHDVADVRVTVRNTTIASIPAGLHEVTTQALDSQGREIVRFERFSAVRLTNEDDIPVSVRIAYILWDQPPKGVTQQAIEVTAIGDLTRVPAHGTAVVHVTGKAAAAVARNSNGPAVSIKAYNSQ</sequence>
<reference evidence="1" key="1">
    <citation type="submission" date="2024-07" db="EMBL/GenBank/DDBJ databases">
        <authorList>
            <person name="Yu S.T."/>
        </authorList>
    </citation>
    <scope>NUCLEOTIDE SEQUENCE</scope>
    <source>
        <strain evidence="1">R41</strain>
    </source>
</reference>
<name>A0AB39RNJ5_9ACTN</name>